<dbReference type="Pfam" id="PF04187">
    <property type="entry name" value="Cofac_haem_bdg"/>
    <property type="match status" value="1"/>
</dbReference>
<sequence length="293" mass="34354">MKKIFLITLFLLANNFLLAQELKTFQFYNKKGQSINYNSLLLELQNYDVILFGEHHDNSTNHWLQLQLTKSLSEAKANNLILGAEMFERDNQKVLTDYILHKIPEDVFKEKVRFWSNYKTDYKPIVDFAKENKLEFIATNIPRKYASQVSKNGLESLDTLSIEEKKWIVNLPFPIDYNSPGYPEMMRMMEDHMELKAKQFVDAQAIKDATMAESILKVLNKDKIFLHFNGDYHSKQYGGIYWYLKNKKPELKIAVIQIMESADPNLKLPKLTDEFSILTEFTLVLPKDTIKTY</sequence>
<keyword evidence="1" id="KW-0732">Signal</keyword>
<dbReference type="SUPFAM" id="SSF159501">
    <property type="entry name" value="EreA/ChaN-like"/>
    <property type="match status" value="1"/>
</dbReference>
<evidence type="ECO:0000313" key="4">
    <source>
        <dbReference type="Proteomes" id="UP000608754"/>
    </source>
</evidence>
<organism evidence="3 4">
    <name type="scientific">Faecalibacter rhinopitheci</name>
    <dbReference type="NCBI Taxonomy" id="2779678"/>
    <lineage>
        <taxon>Bacteria</taxon>
        <taxon>Pseudomonadati</taxon>
        <taxon>Bacteroidota</taxon>
        <taxon>Flavobacteriia</taxon>
        <taxon>Flavobacteriales</taxon>
        <taxon>Weeksellaceae</taxon>
        <taxon>Faecalibacter</taxon>
    </lineage>
</organism>
<dbReference type="EMBL" id="JADGIK010000001">
    <property type="protein sequence ID" value="MBF0596080.1"/>
    <property type="molecule type" value="Genomic_DNA"/>
</dbReference>
<dbReference type="AlphaFoldDB" id="A0A8J7K9G6"/>
<name>A0A8J7K9G6_9FLAO</name>
<gene>
    <name evidence="3" type="ORF">IM532_01140</name>
</gene>
<feature type="domain" description="Haem-binding uptake Tiki superfamily ChaN" evidence="2">
    <location>
        <begin position="42"/>
        <end position="244"/>
    </location>
</feature>
<dbReference type="InterPro" id="IPR007314">
    <property type="entry name" value="Cofac_haem-bd_dom"/>
</dbReference>
<accession>A0A8J7K9G6</accession>
<protein>
    <submittedName>
        <fullName evidence="3">ChaN family lipoprotein</fullName>
    </submittedName>
</protein>
<evidence type="ECO:0000256" key="1">
    <source>
        <dbReference type="SAM" id="SignalP"/>
    </source>
</evidence>
<feature type="signal peptide" evidence="1">
    <location>
        <begin position="1"/>
        <end position="19"/>
    </location>
</feature>
<keyword evidence="3" id="KW-0449">Lipoprotein</keyword>
<comment type="caution">
    <text evidence="3">The sequence shown here is derived from an EMBL/GenBank/DDBJ whole genome shotgun (WGS) entry which is preliminary data.</text>
</comment>
<dbReference type="Proteomes" id="UP000608754">
    <property type="component" value="Unassembled WGS sequence"/>
</dbReference>
<reference evidence="3" key="1">
    <citation type="submission" date="2020-10" db="EMBL/GenBank/DDBJ databases">
        <authorList>
            <person name="Lu T."/>
            <person name="Wang Q."/>
            <person name="Han X."/>
        </authorList>
    </citation>
    <scope>NUCLEOTIDE SEQUENCE</scope>
    <source>
        <strain evidence="3">WQ 117</strain>
    </source>
</reference>
<evidence type="ECO:0000259" key="2">
    <source>
        <dbReference type="Pfam" id="PF04187"/>
    </source>
</evidence>
<evidence type="ECO:0000313" key="3">
    <source>
        <dbReference type="EMBL" id="MBF0596080.1"/>
    </source>
</evidence>
<proteinExistence type="predicted"/>
<dbReference type="Gene3D" id="3.40.50.11550">
    <property type="match status" value="1"/>
</dbReference>
<dbReference type="CDD" id="cd14727">
    <property type="entry name" value="ChanN-like"/>
    <property type="match status" value="1"/>
</dbReference>
<keyword evidence="4" id="KW-1185">Reference proteome</keyword>
<feature type="chain" id="PRO_5035316961" evidence="1">
    <location>
        <begin position="20"/>
        <end position="293"/>
    </location>
</feature>
<dbReference type="RefSeq" id="WP_194181610.1">
    <property type="nucleotide sequence ID" value="NZ_JADGIK010000001.1"/>
</dbReference>